<dbReference type="SUPFAM" id="SSF53335">
    <property type="entry name" value="S-adenosyl-L-methionine-dependent methyltransferases"/>
    <property type="match status" value="1"/>
</dbReference>
<evidence type="ECO:0000256" key="1">
    <source>
        <dbReference type="ARBA" id="ARBA00022603"/>
    </source>
</evidence>
<organism evidence="5 6">
    <name type="scientific">Prunus yedoensis var. nudiflora</name>
    <dbReference type="NCBI Taxonomy" id="2094558"/>
    <lineage>
        <taxon>Eukaryota</taxon>
        <taxon>Viridiplantae</taxon>
        <taxon>Streptophyta</taxon>
        <taxon>Embryophyta</taxon>
        <taxon>Tracheophyta</taxon>
        <taxon>Spermatophyta</taxon>
        <taxon>Magnoliopsida</taxon>
        <taxon>eudicotyledons</taxon>
        <taxon>Gunneridae</taxon>
        <taxon>Pentapetalae</taxon>
        <taxon>rosids</taxon>
        <taxon>fabids</taxon>
        <taxon>Rosales</taxon>
        <taxon>Rosaceae</taxon>
        <taxon>Amygdaloideae</taxon>
        <taxon>Amygdaleae</taxon>
        <taxon>Prunus</taxon>
    </lineage>
</organism>
<comment type="caution">
    <text evidence="5">The sequence shown here is derived from an EMBL/GenBank/DDBJ whole genome shotgun (WGS) entry which is preliminary data.</text>
</comment>
<feature type="domain" description="O-methyltransferase C-terminal" evidence="4">
    <location>
        <begin position="2"/>
        <end position="67"/>
    </location>
</feature>
<reference evidence="5 6" key="1">
    <citation type="submission" date="2018-02" db="EMBL/GenBank/DDBJ databases">
        <title>Draft genome of wild Prunus yedoensis var. nudiflora.</title>
        <authorList>
            <person name="Baek S."/>
            <person name="Kim J.-H."/>
            <person name="Choi K."/>
            <person name="Kim G.-B."/>
            <person name="Cho A."/>
            <person name="Jang H."/>
            <person name="Shin C.-H."/>
            <person name="Yu H.-J."/>
            <person name="Mun J.-H."/>
        </authorList>
    </citation>
    <scope>NUCLEOTIDE SEQUENCE [LARGE SCALE GENOMIC DNA]</scope>
    <source>
        <strain evidence="6">cv. Jeju island</strain>
        <tissue evidence="5">Leaf</tissue>
    </source>
</reference>
<evidence type="ECO:0000313" key="6">
    <source>
        <dbReference type="Proteomes" id="UP000250321"/>
    </source>
</evidence>
<evidence type="ECO:0000256" key="2">
    <source>
        <dbReference type="ARBA" id="ARBA00022679"/>
    </source>
</evidence>
<evidence type="ECO:0000256" key="3">
    <source>
        <dbReference type="ARBA" id="ARBA00022691"/>
    </source>
</evidence>
<protein>
    <submittedName>
        <fullName evidence="5">Caffeic acid 3-O-methyltransferase</fullName>
    </submittedName>
</protein>
<proteinExistence type="predicted"/>
<dbReference type="GO" id="GO:0008171">
    <property type="term" value="F:O-methyltransferase activity"/>
    <property type="evidence" value="ECO:0007669"/>
    <property type="project" value="InterPro"/>
</dbReference>
<dbReference type="Gene3D" id="3.40.50.150">
    <property type="entry name" value="Vaccinia Virus protein VP39"/>
    <property type="match status" value="1"/>
</dbReference>
<dbReference type="InterPro" id="IPR029063">
    <property type="entry name" value="SAM-dependent_MTases_sf"/>
</dbReference>
<dbReference type="InterPro" id="IPR016461">
    <property type="entry name" value="COMT-like"/>
</dbReference>
<accession>A0A314ZDT3</accession>
<keyword evidence="1 5" id="KW-0489">Methyltransferase</keyword>
<dbReference type="AlphaFoldDB" id="A0A314ZDT3"/>
<dbReference type="GO" id="GO:0032259">
    <property type="term" value="P:methylation"/>
    <property type="evidence" value="ECO:0007669"/>
    <property type="project" value="UniProtKB-KW"/>
</dbReference>
<evidence type="ECO:0000313" key="5">
    <source>
        <dbReference type="EMBL" id="PQQ19762.1"/>
    </source>
</evidence>
<name>A0A314ZDT3_PRUYE</name>
<gene>
    <name evidence="5" type="ORF">Pyn_35088</name>
</gene>
<dbReference type="Pfam" id="PF00891">
    <property type="entry name" value="Methyltransf_2"/>
    <property type="match status" value="1"/>
</dbReference>
<dbReference type="STRING" id="2094558.A0A314ZDT3"/>
<evidence type="ECO:0000259" key="4">
    <source>
        <dbReference type="Pfam" id="PF00891"/>
    </source>
</evidence>
<keyword evidence="3" id="KW-0949">S-adenosyl-L-methionine</keyword>
<dbReference type="Proteomes" id="UP000250321">
    <property type="component" value="Unassembled WGS sequence"/>
</dbReference>
<dbReference type="OrthoDB" id="1606438at2759"/>
<keyword evidence="2 5" id="KW-0808">Transferase</keyword>
<dbReference type="PROSITE" id="PS51683">
    <property type="entry name" value="SAM_OMT_II"/>
    <property type="match status" value="1"/>
</dbReference>
<dbReference type="InterPro" id="IPR001077">
    <property type="entry name" value="COMT_C"/>
</dbReference>
<dbReference type="PANTHER" id="PTHR11746">
    <property type="entry name" value="O-METHYLTRANSFERASE"/>
    <property type="match status" value="1"/>
</dbReference>
<dbReference type="EMBL" id="PJQY01000056">
    <property type="protein sequence ID" value="PQQ19762.1"/>
    <property type="molecule type" value="Genomic_DNA"/>
</dbReference>
<keyword evidence="6" id="KW-1185">Reference proteome</keyword>
<sequence length="85" mass="9823">MENCYKALPVGGKLIACEPVLPTKSDDSHRTRALLENDILAMTIYRPKGKNRTEEELRQLGLSAGFSHFRPIYIDYFYTLLEFQK</sequence>